<keyword evidence="1" id="KW-0808">Transferase</keyword>
<dbReference type="AlphaFoldDB" id="A0A5J6HHR6"/>
<dbReference type="InterPro" id="IPR016181">
    <property type="entry name" value="Acyl_CoA_acyltransferase"/>
</dbReference>
<protein>
    <submittedName>
        <fullName evidence="1">GNAT family N-acetyltransferase</fullName>
    </submittedName>
</protein>
<dbReference type="Pfam" id="PF04339">
    <property type="entry name" value="FemAB_like"/>
    <property type="match status" value="1"/>
</dbReference>
<dbReference type="Proteomes" id="UP000326553">
    <property type="component" value="Chromosome"/>
</dbReference>
<proteinExistence type="predicted"/>
<organism evidence="1 2">
    <name type="scientific">Streptomyces alboniger</name>
    <dbReference type="NCBI Taxonomy" id="132473"/>
    <lineage>
        <taxon>Bacteria</taxon>
        <taxon>Bacillati</taxon>
        <taxon>Actinomycetota</taxon>
        <taxon>Actinomycetes</taxon>
        <taxon>Kitasatosporales</taxon>
        <taxon>Streptomycetaceae</taxon>
        <taxon>Streptomyces</taxon>
        <taxon>Streptomyces aurantiacus group</taxon>
    </lineage>
</organism>
<dbReference type="InterPro" id="IPR007434">
    <property type="entry name" value="FemAB-like"/>
</dbReference>
<evidence type="ECO:0000313" key="2">
    <source>
        <dbReference type="Proteomes" id="UP000326553"/>
    </source>
</evidence>
<sequence>MLVTDTLRTVDDIPSPEWDAFTRASDIDSARGFLQFREYLEPGESLLLTVRSAGRLTAALRGVVAVPESGLTSDPWKFLGSEAVLRLDDNDSEQTGKALRRARSALVRGTGSDSRLPLWQELTRRVGPCLVIREFDRSELLYAPEADEVQQADLAARLVRAAQSTAADKGAGAVVFPYVSPADTVLRATLTAAGFRRGTLTGASRIETAGFDSYEEYVAALPSRRRRLYRTEEQSLAASDHLTSGEADLAQHAARVAELEANTLVKHGGIADAEAIRLARITLADRLPDAVRVPVVRRDGETVACAMHLLGRKSVVFMTYGCDYAVEDRGAAYPWAAFYHPVRTAIAHRLDGVRLGFEGFEAKTRRGAVVEPRETWAWTPDADALRRLGELLDLVDGRNSAYLSRFPQATADRGQGETRS</sequence>
<gene>
    <name evidence="1" type="ORF">CP975_03105</name>
</gene>
<dbReference type="OrthoDB" id="4066554at2"/>
<dbReference type="KEGG" id="salw:CP975_03105"/>
<accession>A0A5J6HHR6</accession>
<dbReference type="EMBL" id="CP023695">
    <property type="protein sequence ID" value="QEV16625.1"/>
    <property type="molecule type" value="Genomic_DNA"/>
</dbReference>
<keyword evidence="2" id="KW-1185">Reference proteome</keyword>
<dbReference type="SUPFAM" id="SSF55729">
    <property type="entry name" value="Acyl-CoA N-acyltransferases (Nat)"/>
    <property type="match status" value="1"/>
</dbReference>
<name>A0A5J6HHR6_STRAD</name>
<evidence type="ECO:0000313" key="1">
    <source>
        <dbReference type="EMBL" id="QEV16625.1"/>
    </source>
</evidence>
<reference evidence="1 2" key="1">
    <citation type="submission" date="2017-09" db="EMBL/GenBank/DDBJ databases">
        <authorList>
            <person name="Lee N."/>
            <person name="Cho B.-K."/>
        </authorList>
    </citation>
    <scope>NUCLEOTIDE SEQUENCE [LARGE SCALE GENOMIC DNA]</scope>
    <source>
        <strain evidence="1 2">ATCC 12461</strain>
    </source>
</reference>
<dbReference type="RefSeq" id="WP_150476552.1">
    <property type="nucleotide sequence ID" value="NZ_CP023695.1"/>
</dbReference>
<dbReference type="GO" id="GO:0016740">
    <property type="term" value="F:transferase activity"/>
    <property type="evidence" value="ECO:0007669"/>
    <property type="project" value="UniProtKB-KW"/>
</dbReference>